<dbReference type="SUPFAM" id="SSF57535">
    <property type="entry name" value="Complement control module/SCR domain"/>
    <property type="match status" value="3"/>
</dbReference>
<evidence type="ECO:0000313" key="6">
    <source>
        <dbReference type="EMBL" id="CAH3199029.1"/>
    </source>
</evidence>
<evidence type="ECO:0000256" key="4">
    <source>
        <dbReference type="PROSITE-ProRule" id="PRU00302"/>
    </source>
</evidence>
<dbReference type="Gene3D" id="2.10.70.10">
    <property type="entry name" value="Complement Module, domain 1"/>
    <property type="match status" value="3"/>
</dbReference>
<dbReference type="SMART" id="SM00032">
    <property type="entry name" value="CCP"/>
    <property type="match status" value="3"/>
</dbReference>
<dbReference type="Proteomes" id="UP001159427">
    <property type="component" value="Unassembled WGS sequence"/>
</dbReference>
<comment type="caution">
    <text evidence="6">The sequence shown here is derived from an EMBL/GenBank/DDBJ whole genome shotgun (WGS) entry which is preliminary data.</text>
</comment>
<feature type="domain" description="Sushi" evidence="5">
    <location>
        <begin position="1"/>
        <end position="56"/>
    </location>
</feature>
<keyword evidence="1" id="KW-0732">Signal</keyword>
<dbReference type="EMBL" id="CALNXI010006369">
    <property type="protein sequence ID" value="CAH3199029.1"/>
    <property type="molecule type" value="Genomic_DNA"/>
</dbReference>
<dbReference type="PANTHER" id="PTHR45656:SF4">
    <property type="entry name" value="PROTEIN CBR-CLEC-78"/>
    <property type="match status" value="1"/>
</dbReference>
<evidence type="ECO:0000256" key="3">
    <source>
        <dbReference type="ARBA" id="ARBA00023157"/>
    </source>
</evidence>
<dbReference type="InterPro" id="IPR051277">
    <property type="entry name" value="SEZ6_CSMD_C4BPB_Regulators"/>
</dbReference>
<feature type="domain" description="Sushi" evidence="5">
    <location>
        <begin position="131"/>
        <end position="187"/>
    </location>
</feature>
<dbReference type="PROSITE" id="PS50923">
    <property type="entry name" value="SUSHI"/>
    <property type="match status" value="3"/>
</dbReference>
<feature type="non-terminal residue" evidence="6">
    <location>
        <position position="1"/>
    </location>
</feature>
<keyword evidence="3 4" id="KW-1015">Disulfide bond</keyword>
<keyword evidence="2" id="KW-0677">Repeat</keyword>
<feature type="disulfide bond" evidence="4">
    <location>
        <begin position="86"/>
        <end position="113"/>
    </location>
</feature>
<name>A0ABN8T408_9CNID</name>
<reference evidence="6 7" key="1">
    <citation type="submission" date="2022-05" db="EMBL/GenBank/DDBJ databases">
        <authorList>
            <consortium name="Genoscope - CEA"/>
            <person name="William W."/>
        </authorList>
    </citation>
    <scope>NUCLEOTIDE SEQUENCE [LARGE SCALE GENOMIC DNA]</scope>
</reference>
<evidence type="ECO:0000256" key="2">
    <source>
        <dbReference type="ARBA" id="ARBA00022737"/>
    </source>
</evidence>
<feature type="domain" description="Sushi" evidence="5">
    <location>
        <begin position="57"/>
        <end position="115"/>
    </location>
</feature>
<dbReference type="InterPro" id="IPR000436">
    <property type="entry name" value="Sushi_SCR_CCP_dom"/>
</dbReference>
<gene>
    <name evidence="6" type="ORF">PEVE_00038031</name>
</gene>
<dbReference type="CDD" id="cd00033">
    <property type="entry name" value="CCP"/>
    <property type="match status" value="3"/>
</dbReference>
<evidence type="ECO:0000313" key="7">
    <source>
        <dbReference type="Proteomes" id="UP001159427"/>
    </source>
</evidence>
<keyword evidence="7" id="KW-1185">Reference proteome</keyword>
<organism evidence="6 7">
    <name type="scientific">Porites evermanni</name>
    <dbReference type="NCBI Taxonomy" id="104178"/>
    <lineage>
        <taxon>Eukaryota</taxon>
        <taxon>Metazoa</taxon>
        <taxon>Cnidaria</taxon>
        <taxon>Anthozoa</taxon>
        <taxon>Hexacorallia</taxon>
        <taxon>Scleractinia</taxon>
        <taxon>Fungiina</taxon>
        <taxon>Poritidae</taxon>
        <taxon>Porites</taxon>
    </lineage>
</organism>
<evidence type="ECO:0000259" key="5">
    <source>
        <dbReference type="PROSITE" id="PS50923"/>
    </source>
</evidence>
<dbReference type="Pfam" id="PF00084">
    <property type="entry name" value="Sushi"/>
    <property type="match status" value="3"/>
</dbReference>
<sequence length="191" mass="21048">NCRSPGDLNHGLKIGNNYTHGKTVRYSCNLGYTLEGEAELTCLDGRWNTVTPKCKAVECGDPGKPTNGEQIVRNGYFYGGSVKFVCDKNYTLAGTDVIYCHADRSWSSSVPRCAGKYHFGMKILLSVLIKANCRSPGDINHGLKIGKNYMHGKTVRYFCNPGYTLEGEAQLTCEDGRWNSDAPKCKGNDQC</sequence>
<protein>
    <recommendedName>
        <fullName evidence="5">Sushi domain-containing protein</fullName>
    </recommendedName>
</protein>
<keyword evidence="4" id="KW-0768">Sushi</keyword>
<evidence type="ECO:0000256" key="1">
    <source>
        <dbReference type="ARBA" id="ARBA00022729"/>
    </source>
</evidence>
<dbReference type="InterPro" id="IPR035976">
    <property type="entry name" value="Sushi/SCR/CCP_sf"/>
</dbReference>
<dbReference type="PANTHER" id="PTHR45656">
    <property type="entry name" value="PROTEIN CBR-CLEC-78"/>
    <property type="match status" value="1"/>
</dbReference>
<accession>A0ABN8T408</accession>
<comment type="caution">
    <text evidence="4">Lacks conserved residue(s) required for the propagation of feature annotation.</text>
</comment>
<proteinExistence type="predicted"/>